<evidence type="ECO:0000313" key="2">
    <source>
        <dbReference type="Proteomes" id="UP000828048"/>
    </source>
</evidence>
<name>A0ACB7ZIT2_9ERIC</name>
<dbReference type="Proteomes" id="UP000828048">
    <property type="component" value="Chromosome 9"/>
</dbReference>
<evidence type="ECO:0000313" key="1">
    <source>
        <dbReference type="EMBL" id="KAH7865424.1"/>
    </source>
</evidence>
<gene>
    <name evidence="1" type="ORF">Vadar_006497</name>
</gene>
<comment type="caution">
    <text evidence="1">The sequence shown here is derived from an EMBL/GenBank/DDBJ whole genome shotgun (WGS) entry which is preliminary data.</text>
</comment>
<keyword evidence="2" id="KW-1185">Reference proteome</keyword>
<accession>A0ACB7ZIT2</accession>
<reference evidence="1 2" key="1">
    <citation type="journal article" date="2021" name="Hortic Res">
        <title>High-quality reference genome and annotation aids understanding of berry development for evergreen blueberry (Vaccinium darrowii).</title>
        <authorList>
            <person name="Yu J."/>
            <person name="Hulse-Kemp A.M."/>
            <person name="Babiker E."/>
            <person name="Staton M."/>
        </authorList>
    </citation>
    <scope>NUCLEOTIDE SEQUENCE [LARGE SCALE GENOMIC DNA]</scope>
    <source>
        <strain evidence="2">cv. NJ 8807/NJ 8810</strain>
        <tissue evidence="1">Young leaf</tissue>
    </source>
</reference>
<sequence length="177" mass="18597">MLTRTFTRIDIYGRESSRILLLGRVALTGQTVLFNFVTNAHDVLQETKDSYDACTSTNPIGSSITTSPANITLTSAGEHYYICTYGRHCQSGQKLTITVSASSTPTATSPPSTTNPPPPSTPSPTSSPTPEVCAPEPSTTTPPANGPSPPIMESSSPAVFAGVFLTILNIAVATLFF</sequence>
<protein>
    <submittedName>
        <fullName evidence="1">Uncharacterized protein</fullName>
    </submittedName>
</protein>
<organism evidence="1 2">
    <name type="scientific">Vaccinium darrowii</name>
    <dbReference type="NCBI Taxonomy" id="229202"/>
    <lineage>
        <taxon>Eukaryota</taxon>
        <taxon>Viridiplantae</taxon>
        <taxon>Streptophyta</taxon>
        <taxon>Embryophyta</taxon>
        <taxon>Tracheophyta</taxon>
        <taxon>Spermatophyta</taxon>
        <taxon>Magnoliopsida</taxon>
        <taxon>eudicotyledons</taxon>
        <taxon>Gunneridae</taxon>
        <taxon>Pentapetalae</taxon>
        <taxon>asterids</taxon>
        <taxon>Ericales</taxon>
        <taxon>Ericaceae</taxon>
        <taxon>Vaccinioideae</taxon>
        <taxon>Vaccinieae</taxon>
        <taxon>Vaccinium</taxon>
    </lineage>
</organism>
<proteinExistence type="predicted"/>
<dbReference type="EMBL" id="CM037159">
    <property type="protein sequence ID" value="KAH7865424.1"/>
    <property type="molecule type" value="Genomic_DNA"/>
</dbReference>